<accession>A0ABV3W5L3</accession>
<evidence type="ECO:0000313" key="3">
    <source>
        <dbReference type="EMBL" id="MEX3748472.1"/>
    </source>
</evidence>
<keyword evidence="4" id="KW-1185">Reference proteome</keyword>
<organism evidence="3 4">
    <name type="scientific">Paraburkholderia phenoliruptrix</name>
    <dbReference type="NCBI Taxonomy" id="252970"/>
    <lineage>
        <taxon>Bacteria</taxon>
        <taxon>Pseudomonadati</taxon>
        <taxon>Pseudomonadota</taxon>
        <taxon>Betaproteobacteria</taxon>
        <taxon>Burkholderiales</taxon>
        <taxon>Burkholderiaceae</taxon>
        <taxon>Paraburkholderia</taxon>
    </lineage>
</organism>
<proteinExistence type="predicted"/>
<name>A0ABV3W5L3_9BURK</name>
<feature type="signal peptide" evidence="2">
    <location>
        <begin position="1"/>
        <end position="21"/>
    </location>
</feature>
<evidence type="ECO:0000256" key="2">
    <source>
        <dbReference type="SAM" id="SignalP"/>
    </source>
</evidence>
<keyword evidence="2" id="KW-0732">Signal</keyword>
<feature type="region of interest" description="Disordered" evidence="1">
    <location>
        <begin position="26"/>
        <end position="55"/>
    </location>
</feature>
<dbReference type="Proteomes" id="UP001558535">
    <property type="component" value="Unassembled WGS sequence"/>
</dbReference>
<gene>
    <name evidence="3" type="ORF">AB3X84_00500</name>
</gene>
<feature type="compositionally biased region" description="Low complexity" evidence="1">
    <location>
        <begin position="26"/>
        <end position="40"/>
    </location>
</feature>
<comment type="caution">
    <text evidence="3">The sequence shown here is derived from an EMBL/GenBank/DDBJ whole genome shotgun (WGS) entry which is preliminary data.</text>
</comment>
<evidence type="ECO:0000313" key="4">
    <source>
        <dbReference type="Proteomes" id="UP001558535"/>
    </source>
</evidence>
<protein>
    <submittedName>
        <fullName evidence="3">Uncharacterized protein</fullName>
    </submittedName>
</protein>
<sequence length="75" mass="7905">MKLLSAVVLALSLSASFAARAQSVAAPQTDVQQTAQADTPRATHERMPLRRTTRPAADANACVGPNSFCNIFFGS</sequence>
<feature type="chain" id="PRO_5046397060" evidence="2">
    <location>
        <begin position="22"/>
        <end position="75"/>
    </location>
</feature>
<evidence type="ECO:0000256" key="1">
    <source>
        <dbReference type="SAM" id="MobiDB-lite"/>
    </source>
</evidence>
<dbReference type="EMBL" id="JBFPKE010000001">
    <property type="protein sequence ID" value="MEX3748472.1"/>
    <property type="molecule type" value="Genomic_DNA"/>
</dbReference>
<reference evidence="3 4" key="1">
    <citation type="submission" date="2024-07" db="EMBL/GenBank/DDBJ databases">
        <title>A survey of Mimosa microsymbionts across Brazilian biomes reveals a high diversity of Paraburkholderia nodulating endemic species, but also that Cupriavidus is common as a symbiont of widespread species.</title>
        <authorList>
            <person name="Rouws L."/>
            <person name="Barauna A."/>
            <person name="Beukes C."/>
            <person name="Rouws J.R.C."/>
            <person name="De Faria S.M."/>
            <person name="Gross E."/>
            <person name="Bueno Dos Reis Junior F."/>
            <person name="Simon M.F."/>
            <person name="Maluk M."/>
            <person name="Odee D.W."/>
            <person name="Kenicer G."/>
            <person name="Young J.P.W."/>
            <person name="Reis V.M."/>
            <person name="Zilli J."/>
            <person name="James E.K."/>
        </authorList>
    </citation>
    <scope>NUCLEOTIDE SEQUENCE [LARGE SCALE GENOMIC DNA]</scope>
    <source>
        <strain evidence="3 4">BR14375</strain>
    </source>
</reference>
<dbReference type="RefSeq" id="WP_310107925.1">
    <property type="nucleotide sequence ID" value="NZ_CP168530.1"/>
</dbReference>